<feature type="region of interest" description="Disordered" evidence="3">
    <location>
        <begin position="49"/>
        <end position="108"/>
    </location>
</feature>
<evidence type="ECO:0000256" key="2">
    <source>
        <dbReference type="ARBA" id="ARBA00023242"/>
    </source>
</evidence>
<comment type="subcellular location">
    <subcellularLocation>
        <location evidence="1">Nucleus</location>
    </subcellularLocation>
</comment>
<organism evidence="5 6">
    <name type="scientific">Penicillium brasilianum</name>
    <dbReference type="NCBI Taxonomy" id="104259"/>
    <lineage>
        <taxon>Eukaryota</taxon>
        <taxon>Fungi</taxon>
        <taxon>Dikarya</taxon>
        <taxon>Ascomycota</taxon>
        <taxon>Pezizomycotina</taxon>
        <taxon>Eurotiomycetes</taxon>
        <taxon>Eurotiomycetidae</taxon>
        <taxon>Eurotiales</taxon>
        <taxon>Aspergillaceae</taxon>
        <taxon>Penicillium</taxon>
    </lineage>
</organism>
<evidence type="ECO:0000256" key="1">
    <source>
        <dbReference type="ARBA" id="ARBA00004123"/>
    </source>
</evidence>
<dbReference type="OrthoDB" id="4363243at2759"/>
<accession>A0A0F7TKK8</accession>
<feature type="compositionally biased region" description="Polar residues" evidence="3">
    <location>
        <begin position="1"/>
        <end position="18"/>
    </location>
</feature>
<dbReference type="PROSITE" id="PS00036">
    <property type="entry name" value="BZIP_BASIC"/>
    <property type="match status" value="1"/>
</dbReference>
<dbReference type="Pfam" id="PF00170">
    <property type="entry name" value="bZIP_1"/>
    <property type="match status" value="1"/>
</dbReference>
<feature type="compositionally biased region" description="Polar residues" evidence="3">
    <location>
        <begin position="64"/>
        <end position="79"/>
    </location>
</feature>
<protein>
    <recommendedName>
        <fullName evidence="4">BZIP domain-containing protein</fullName>
    </recommendedName>
</protein>
<keyword evidence="2" id="KW-0539">Nucleus</keyword>
<dbReference type="GO" id="GO:0090575">
    <property type="term" value="C:RNA polymerase II transcription regulator complex"/>
    <property type="evidence" value="ECO:0007669"/>
    <property type="project" value="TreeGrafter"/>
</dbReference>
<dbReference type="EMBL" id="CDHK01000005">
    <property type="protein sequence ID" value="CEJ57313.1"/>
    <property type="molecule type" value="Genomic_DNA"/>
</dbReference>
<dbReference type="PROSITE" id="PS50217">
    <property type="entry name" value="BZIP"/>
    <property type="match status" value="1"/>
</dbReference>
<feature type="compositionally biased region" description="Low complexity" evidence="3">
    <location>
        <begin position="49"/>
        <end position="62"/>
    </location>
</feature>
<evidence type="ECO:0000313" key="5">
    <source>
        <dbReference type="EMBL" id="CEJ57313.1"/>
    </source>
</evidence>
<dbReference type="PANTHER" id="PTHR40621:SF6">
    <property type="entry name" value="AP-1-LIKE TRANSCRIPTION FACTOR YAP1-RELATED"/>
    <property type="match status" value="1"/>
</dbReference>
<feature type="domain" description="BZIP" evidence="4">
    <location>
        <begin position="83"/>
        <end position="146"/>
    </location>
</feature>
<dbReference type="GO" id="GO:0001228">
    <property type="term" value="F:DNA-binding transcription activator activity, RNA polymerase II-specific"/>
    <property type="evidence" value="ECO:0007669"/>
    <property type="project" value="TreeGrafter"/>
</dbReference>
<reference evidence="6" key="1">
    <citation type="journal article" date="2015" name="Genome Announc.">
        <title>Draft genome sequence of the fungus Penicillium brasilianum MG11.</title>
        <authorList>
            <person name="Horn F."/>
            <person name="Linde J."/>
            <person name="Mattern D.J."/>
            <person name="Walther G."/>
            <person name="Guthke R."/>
            <person name="Brakhage A.A."/>
            <person name="Valiante V."/>
        </authorList>
    </citation>
    <scope>NUCLEOTIDE SEQUENCE [LARGE SCALE GENOMIC DNA]</scope>
    <source>
        <strain evidence="6">MG11</strain>
    </source>
</reference>
<evidence type="ECO:0000256" key="3">
    <source>
        <dbReference type="SAM" id="MobiDB-lite"/>
    </source>
</evidence>
<keyword evidence="6" id="KW-1185">Reference proteome</keyword>
<name>A0A0F7TKK8_PENBI</name>
<dbReference type="InterPro" id="IPR050936">
    <property type="entry name" value="AP-1-like"/>
</dbReference>
<dbReference type="AlphaFoldDB" id="A0A0F7TKK8"/>
<dbReference type="InterPro" id="IPR004827">
    <property type="entry name" value="bZIP"/>
</dbReference>
<dbReference type="SMART" id="SM00338">
    <property type="entry name" value="BRLZ"/>
    <property type="match status" value="1"/>
</dbReference>
<gene>
    <name evidence="5" type="ORF">PMG11_06010</name>
</gene>
<dbReference type="PANTHER" id="PTHR40621">
    <property type="entry name" value="TRANSCRIPTION FACTOR KAPC-RELATED"/>
    <property type="match status" value="1"/>
</dbReference>
<proteinExistence type="predicted"/>
<evidence type="ECO:0000313" key="6">
    <source>
        <dbReference type="Proteomes" id="UP000042958"/>
    </source>
</evidence>
<dbReference type="CDD" id="cd14688">
    <property type="entry name" value="bZIP_YAP"/>
    <property type="match status" value="1"/>
</dbReference>
<feature type="compositionally biased region" description="Basic and acidic residues" evidence="3">
    <location>
        <begin position="80"/>
        <end position="108"/>
    </location>
</feature>
<dbReference type="STRING" id="104259.A0A0F7TKK8"/>
<evidence type="ECO:0000259" key="4">
    <source>
        <dbReference type="PROSITE" id="PS50217"/>
    </source>
</evidence>
<dbReference type="GO" id="GO:0000976">
    <property type="term" value="F:transcription cis-regulatory region binding"/>
    <property type="evidence" value="ECO:0007669"/>
    <property type="project" value="InterPro"/>
</dbReference>
<dbReference type="InterPro" id="IPR046347">
    <property type="entry name" value="bZIP_sf"/>
</dbReference>
<dbReference type="SUPFAM" id="SSF57959">
    <property type="entry name" value="Leucine zipper domain"/>
    <property type="match status" value="1"/>
</dbReference>
<dbReference type="Proteomes" id="UP000042958">
    <property type="component" value="Unassembled WGS sequence"/>
</dbReference>
<sequence length="206" mass="23061">MEYQSRFTSRSSTATHGSSPFLPGVEYPSLPPDLISGLNHYMDPHGHSLATSIPASSSTPSLEGTPTVSRAPSVTPTTRDTSEPKAVRRRAQNREAQRRFRERKEQQKKLLQNDAEELHKDYQTLLKQYSDTAGDLTRLVKENETLRVEVRELRQQWRLLLAVLQLLQGSQLPGSPPESALSFDGLRVYVENLAGGLCPSTTRYLS</sequence>
<dbReference type="Gene3D" id="1.20.5.170">
    <property type="match status" value="1"/>
</dbReference>
<feature type="region of interest" description="Disordered" evidence="3">
    <location>
        <begin position="1"/>
        <end position="25"/>
    </location>
</feature>